<accession>A0A4C1ZVP4</accession>
<dbReference type="Pfam" id="PF00078">
    <property type="entry name" value="RVT_1"/>
    <property type="match status" value="1"/>
</dbReference>
<keyword evidence="3" id="KW-1185">Reference proteome</keyword>
<dbReference type="EMBL" id="BGZK01002148">
    <property type="protein sequence ID" value="GBP91174.1"/>
    <property type="molecule type" value="Genomic_DNA"/>
</dbReference>
<evidence type="ECO:0000313" key="2">
    <source>
        <dbReference type="EMBL" id="GBP91174.1"/>
    </source>
</evidence>
<comment type="caution">
    <text evidence="2">The sequence shown here is derived from an EMBL/GenBank/DDBJ whole genome shotgun (WGS) entry which is preliminary data.</text>
</comment>
<evidence type="ECO:0000259" key="1">
    <source>
        <dbReference type="Pfam" id="PF00078"/>
    </source>
</evidence>
<gene>
    <name evidence="2" type="ORF">EVAR_64550_1</name>
</gene>
<dbReference type="InterPro" id="IPR000477">
    <property type="entry name" value="RT_dom"/>
</dbReference>
<sequence>MALTEKRYIAINFLPYADKKFHFKIVFATYSVCQHAFKVALLHACRAESRLSTARSDKAYNDFNVTAMPTRSCYNAIDPRFSRDGCSSPEGETRTKEVRFGNLHVCEGMDDKINDDWELMKDRRPGILCVNHTNRTDSGDAIEHGLSETYCSGVDQREQRYRDLGFILSDGLSESVKDLYATDMSNPLEEQEEFWADVKTYNFNIRETKRSSCYTILIVEWVYKDWFDICKAVKQGCVASPWLFSLPMNGCLHNPKECEYELRMVKLSVKCFLYADDQVILALSACDLKVATKMNDPVKKRDDTVMYEHSRFVVLGVYEFGEHYAGGSVDDKKTRFNLPTILNDSMNYKSKKSPDG</sequence>
<reference evidence="2 3" key="1">
    <citation type="journal article" date="2019" name="Commun. Biol.">
        <title>The bagworm genome reveals a unique fibroin gene that provides high tensile strength.</title>
        <authorList>
            <person name="Kono N."/>
            <person name="Nakamura H."/>
            <person name="Ohtoshi R."/>
            <person name="Tomita M."/>
            <person name="Numata K."/>
            <person name="Arakawa K."/>
        </authorList>
    </citation>
    <scope>NUCLEOTIDE SEQUENCE [LARGE SCALE GENOMIC DNA]</scope>
</reference>
<protein>
    <recommendedName>
        <fullName evidence="1">Reverse transcriptase domain-containing protein</fullName>
    </recommendedName>
</protein>
<feature type="domain" description="Reverse transcriptase" evidence="1">
    <location>
        <begin position="201"/>
        <end position="292"/>
    </location>
</feature>
<name>A0A4C1ZVP4_EUMVA</name>
<dbReference type="AlphaFoldDB" id="A0A4C1ZVP4"/>
<proteinExistence type="predicted"/>
<evidence type="ECO:0000313" key="3">
    <source>
        <dbReference type="Proteomes" id="UP000299102"/>
    </source>
</evidence>
<dbReference type="OrthoDB" id="8775810at2759"/>
<dbReference type="Proteomes" id="UP000299102">
    <property type="component" value="Unassembled WGS sequence"/>
</dbReference>
<organism evidence="2 3">
    <name type="scientific">Eumeta variegata</name>
    <name type="common">Bagworm moth</name>
    <name type="synonym">Eumeta japonica</name>
    <dbReference type="NCBI Taxonomy" id="151549"/>
    <lineage>
        <taxon>Eukaryota</taxon>
        <taxon>Metazoa</taxon>
        <taxon>Ecdysozoa</taxon>
        <taxon>Arthropoda</taxon>
        <taxon>Hexapoda</taxon>
        <taxon>Insecta</taxon>
        <taxon>Pterygota</taxon>
        <taxon>Neoptera</taxon>
        <taxon>Endopterygota</taxon>
        <taxon>Lepidoptera</taxon>
        <taxon>Glossata</taxon>
        <taxon>Ditrysia</taxon>
        <taxon>Tineoidea</taxon>
        <taxon>Psychidae</taxon>
        <taxon>Oiketicinae</taxon>
        <taxon>Eumeta</taxon>
    </lineage>
</organism>